<reference evidence="2 3" key="1">
    <citation type="journal article" date="2015" name="Plant Cell">
        <title>Oil accumulation by the oleaginous diatom Fistulifera solaris as revealed by the genome and transcriptome.</title>
        <authorList>
            <person name="Tanaka T."/>
            <person name="Maeda Y."/>
            <person name="Veluchamy A."/>
            <person name="Tanaka M."/>
            <person name="Abida H."/>
            <person name="Marechal E."/>
            <person name="Bowler C."/>
            <person name="Muto M."/>
            <person name="Sunaga Y."/>
            <person name="Tanaka M."/>
            <person name="Yoshino T."/>
            <person name="Taniguchi T."/>
            <person name="Fukuda Y."/>
            <person name="Nemoto M."/>
            <person name="Matsumoto M."/>
            <person name="Wong P.S."/>
            <person name="Aburatani S."/>
            <person name="Fujibuchi W."/>
        </authorList>
    </citation>
    <scope>NUCLEOTIDE SEQUENCE [LARGE SCALE GENOMIC DNA]</scope>
    <source>
        <strain evidence="2 3">JPCC DA0580</strain>
    </source>
</reference>
<feature type="region of interest" description="Disordered" evidence="1">
    <location>
        <begin position="1"/>
        <end position="20"/>
    </location>
</feature>
<protein>
    <recommendedName>
        <fullName evidence="4">TFIIS N-terminal domain-containing protein</fullName>
    </recommendedName>
</protein>
<evidence type="ECO:0008006" key="4">
    <source>
        <dbReference type="Google" id="ProtNLM"/>
    </source>
</evidence>
<gene>
    <name evidence="2" type="ORF">FisN_6Lh333</name>
</gene>
<accession>A0A1Z5JKL3</accession>
<proteinExistence type="predicted"/>
<name>A0A1Z5JKL3_FISSO</name>
<comment type="caution">
    <text evidence="2">The sequence shown here is derived from an EMBL/GenBank/DDBJ whole genome shotgun (WGS) entry which is preliminary data.</text>
</comment>
<dbReference type="AlphaFoldDB" id="A0A1Z5JKL3"/>
<dbReference type="EMBL" id="BDSP01000081">
    <property type="protein sequence ID" value="GAX14555.1"/>
    <property type="molecule type" value="Genomic_DNA"/>
</dbReference>
<evidence type="ECO:0000313" key="3">
    <source>
        <dbReference type="Proteomes" id="UP000198406"/>
    </source>
</evidence>
<dbReference type="OrthoDB" id="42217at2759"/>
<organism evidence="2 3">
    <name type="scientific">Fistulifera solaris</name>
    <name type="common">Oleaginous diatom</name>
    <dbReference type="NCBI Taxonomy" id="1519565"/>
    <lineage>
        <taxon>Eukaryota</taxon>
        <taxon>Sar</taxon>
        <taxon>Stramenopiles</taxon>
        <taxon>Ochrophyta</taxon>
        <taxon>Bacillariophyta</taxon>
        <taxon>Bacillariophyceae</taxon>
        <taxon>Bacillariophycidae</taxon>
        <taxon>Naviculales</taxon>
        <taxon>Naviculaceae</taxon>
        <taxon>Fistulifera</taxon>
    </lineage>
</organism>
<evidence type="ECO:0000256" key="1">
    <source>
        <dbReference type="SAM" id="MobiDB-lite"/>
    </source>
</evidence>
<dbReference type="SUPFAM" id="SSF47676">
    <property type="entry name" value="Conserved domain common to transcription factors TFIIS, elongin A, CRSP70"/>
    <property type="match status" value="1"/>
</dbReference>
<sequence>MQSERPTHQQHSRPTAQRRDPFETSLVDLCRSVLVANLEKYPPEVFGLCDPEEWDCLIRLRHQKTQPRSGSGGLDGSGRQAPALTEKILSQIEAHNRHLAESPVVDRLVWKDCVEFRFRREGMSRPRALRMPWPELVKSIQTCLTTLEGDDENARSLVMHLLRESPMNVSLLQATGAGKMLRKLVKRYKEDAIIPSSDIEVLEETLRSWKALASDGQGQQSPEDEVLLKDMELAEKCWSWRQLFAALKERQDNLRACQGKKMREAREKLASDRPKVVKVRPASAKQNSILERPSTVAKRAFNVAPASKFSKIRQEAVQSHQRLIQSPSKRGDPSFGDAVAFASATKKRKIEGRTQVALAGGKVMHVPSMAPRQMPTSKTQKMRNLVQKR</sequence>
<dbReference type="Proteomes" id="UP000198406">
    <property type="component" value="Unassembled WGS sequence"/>
</dbReference>
<keyword evidence="3" id="KW-1185">Reference proteome</keyword>
<evidence type="ECO:0000313" key="2">
    <source>
        <dbReference type="EMBL" id="GAX14555.1"/>
    </source>
</evidence>
<dbReference type="InterPro" id="IPR035441">
    <property type="entry name" value="TFIIS/LEDGF_dom_sf"/>
</dbReference>
<dbReference type="InParanoid" id="A0A1Z5JKL3"/>
<feature type="region of interest" description="Disordered" evidence="1">
    <location>
        <begin position="368"/>
        <end position="389"/>
    </location>
</feature>